<accession>A0A7S8HG55</accession>
<keyword evidence="4" id="KW-0732">Signal</keyword>
<reference evidence="10 11" key="1">
    <citation type="submission" date="2019-07" db="EMBL/GenBank/DDBJ databases">
        <title>Genome sequence of 2 isolates from Red Sea Mangroves.</title>
        <authorList>
            <person name="Sefrji F."/>
            <person name="Michoud G."/>
            <person name="Merlino G."/>
            <person name="Daffonchio D."/>
        </authorList>
    </citation>
    <scope>NUCLEOTIDE SEQUENCE [LARGE SCALE GENOMIC DNA]</scope>
    <source>
        <strain evidence="10 11">R1DC41</strain>
    </source>
</reference>
<keyword evidence="6" id="KW-0564">Palmitate</keyword>
<dbReference type="RefSeq" id="WP_239672092.1">
    <property type="nucleotide sequence ID" value="NZ_CP049742.1"/>
</dbReference>
<dbReference type="PROSITE" id="PS51257">
    <property type="entry name" value="PROKAR_LIPOPROTEIN"/>
    <property type="match status" value="1"/>
</dbReference>
<dbReference type="Gene3D" id="3.30.300.210">
    <property type="entry name" value="Nutrient germinant receptor protein C, domain 3"/>
    <property type="match status" value="1"/>
</dbReference>
<name>A0A7S8HG55_9BACI</name>
<evidence type="ECO:0000313" key="11">
    <source>
        <dbReference type="Proteomes" id="UP000593626"/>
    </source>
</evidence>
<keyword evidence="3" id="KW-0309">Germination</keyword>
<dbReference type="PANTHER" id="PTHR35789">
    <property type="entry name" value="SPORE GERMINATION PROTEIN B3"/>
    <property type="match status" value="1"/>
</dbReference>
<evidence type="ECO:0000259" key="9">
    <source>
        <dbReference type="Pfam" id="PF25198"/>
    </source>
</evidence>
<evidence type="ECO:0000256" key="2">
    <source>
        <dbReference type="ARBA" id="ARBA00007886"/>
    </source>
</evidence>
<dbReference type="GO" id="GO:0016020">
    <property type="term" value="C:membrane"/>
    <property type="evidence" value="ECO:0007669"/>
    <property type="project" value="UniProtKB-SubCell"/>
</dbReference>
<protein>
    <submittedName>
        <fullName evidence="10">Ger(X)C family spore germination protein</fullName>
    </submittedName>
</protein>
<evidence type="ECO:0000256" key="1">
    <source>
        <dbReference type="ARBA" id="ARBA00004635"/>
    </source>
</evidence>
<feature type="domain" description="Spore germination GerAC-like C-terminal" evidence="8">
    <location>
        <begin position="199"/>
        <end position="353"/>
    </location>
</feature>
<organism evidence="10 11">
    <name type="scientific">Mangrovibacillus cuniculi</name>
    <dbReference type="NCBI Taxonomy" id="2593652"/>
    <lineage>
        <taxon>Bacteria</taxon>
        <taxon>Bacillati</taxon>
        <taxon>Bacillota</taxon>
        <taxon>Bacilli</taxon>
        <taxon>Bacillales</taxon>
        <taxon>Bacillaceae</taxon>
        <taxon>Mangrovibacillus</taxon>
    </lineage>
</organism>
<keyword evidence="11" id="KW-1185">Reference proteome</keyword>
<evidence type="ECO:0000256" key="6">
    <source>
        <dbReference type="ARBA" id="ARBA00023139"/>
    </source>
</evidence>
<dbReference type="Proteomes" id="UP000593626">
    <property type="component" value="Chromosome"/>
</dbReference>
<comment type="subcellular location">
    <subcellularLocation>
        <location evidence="1">Membrane</location>
        <topology evidence="1">Lipid-anchor</topology>
    </subcellularLocation>
</comment>
<dbReference type="InterPro" id="IPR046953">
    <property type="entry name" value="Spore_GerAC-like_C"/>
</dbReference>
<gene>
    <name evidence="10" type="ORF">G8O30_10910</name>
</gene>
<evidence type="ECO:0000256" key="5">
    <source>
        <dbReference type="ARBA" id="ARBA00023136"/>
    </source>
</evidence>
<evidence type="ECO:0000259" key="8">
    <source>
        <dbReference type="Pfam" id="PF05504"/>
    </source>
</evidence>
<dbReference type="AlphaFoldDB" id="A0A7S8HG55"/>
<dbReference type="NCBIfam" id="TIGR02887">
    <property type="entry name" value="spore_ger_x_C"/>
    <property type="match status" value="1"/>
</dbReference>
<dbReference type="InterPro" id="IPR008844">
    <property type="entry name" value="Spore_GerAC-like"/>
</dbReference>
<dbReference type="PANTHER" id="PTHR35789:SF1">
    <property type="entry name" value="SPORE GERMINATION PROTEIN B3"/>
    <property type="match status" value="1"/>
</dbReference>
<evidence type="ECO:0000256" key="7">
    <source>
        <dbReference type="ARBA" id="ARBA00023288"/>
    </source>
</evidence>
<feature type="domain" description="Spore germination protein N-terminal" evidence="9">
    <location>
        <begin position="22"/>
        <end position="187"/>
    </location>
</feature>
<sequence length="356" mass="40093">MKKNNLPLLLLLFVFLSGCVKQEVIDELNVESIAGYDVGSKPDKILGTVSFPIYQADKSVENIVLSDEAVLSRELLSKLDKQSSQPLVTGSLRVVLFGEKLVTQGILPLVDSLQRDSSIGSRMYLAIAKPEAGTLLKGKYGRGDNGTYVSNLISHNMNQRDVPKSNLHVFLRDYYQRGKTPFLPILTQVGDGQLEISEIGLLDADKLVDTIPLEDMFFFKVMVDQFSEGSQLVEIEEGEATVRSINSRYKFTYDQKKSNEFKIDITLRGIIREYSGKLLTQKEIEKLEKNLNDMIHEKCTKLVNKFLELNIDPLGLGYYAKTSSRGFDWKEWEDNYQNLTISVSVDGKIIEAGTIE</sequence>
<evidence type="ECO:0000313" key="10">
    <source>
        <dbReference type="EMBL" id="QPC47422.1"/>
    </source>
</evidence>
<dbReference type="Pfam" id="PF05504">
    <property type="entry name" value="Spore_GerAC"/>
    <property type="match status" value="1"/>
</dbReference>
<evidence type="ECO:0000256" key="4">
    <source>
        <dbReference type="ARBA" id="ARBA00022729"/>
    </source>
</evidence>
<dbReference type="InterPro" id="IPR057336">
    <property type="entry name" value="GerAC_N"/>
</dbReference>
<keyword evidence="5" id="KW-0472">Membrane</keyword>
<dbReference type="KEGG" id="mcui:G8O30_10910"/>
<dbReference type="GO" id="GO:0009847">
    <property type="term" value="P:spore germination"/>
    <property type="evidence" value="ECO:0007669"/>
    <property type="project" value="InterPro"/>
</dbReference>
<dbReference type="InterPro" id="IPR038501">
    <property type="entry name" value="Spore_GerAC_C_sf"/>
</dbReference>
<comment type="similarity">
    <text evidence="2">Belongs to the GerABKC lipoprotein family.</text>
</comment>
<evidence type="ECO:0000256" key="3">
    <source>
        <dbReference type="ARBA" id="ARBA00022544"/>
    </source>
</evidence>
<keyword evidence="7" id="KW-0449">Lipoprotein</keyword>
<dbReference type="EMBL" id="CP049742">
    <property type="protein sequence ID" value="QPC47422.1"/>
    <property type="molecule type" value="Genomic_DNA"/>
</dbReference>
<dbReference type="Pfam" id="PF25198">
    <property type="entry name" value="Spore_GerAC_N"/>
    <property type="match status" value="1"/>
</dbReference>
<proteinExistence type="inferred from homology"/>